<feature type="compositionally biased region" description="Polar residues" evidence="1">
    <location>
        <begin position="9"/>
        <end position="19"/>
    </location>
</feature>
<proteinExistence type="predicted"/>
<evidence type="ECO:0000256" key="1">
    <source>
        <dbReference type="SAM" id="MobiDB-lite"/>
    </source>
</evidence>
<comment type="caution">
    <text evidence="3">The sequence shown here is derived from an EMBL/GenBank/DDBJ whole genome shotgun (WGS) entry which is preliminary data.</text>
</comment>
<keyword evidence="4" id="KW-1185">Reference proteome</keyword>
<sequence length="70" mass="7906">MPSYPRPTGWNSQTTNAASPSPWCVCVKQVKSQLSLSFWSIQEFSAWLFLLILMVNRSFLCCVLMSGECV</sequence>
<organism evidence="3 4">
    <name type="scientific">Oculimacula yallundae</name>
    <dbReference type="NCBI Taxonomy" id="86028"/>
    <lineage>
        <taxon>Eukaryota</taxon>
        <taxon>Fungi</taxon>
        <taxon>Dikarya</taxon>
        <taxon>Ascomycota</taxon>
        <taxon>Pezizomycotina</taxon>
        <taxon>Leotiomycetes</taxon>
        <taxon>Helotiales</taxon>
        <taxon>Ploettnerulaceae</taxon>
        <taxon>Oculimacula</taxon>
    </lineage>
</organism>
<protein>
    <submittedName>
        <fullName evidence="3">Uncharacterized protein</fullName>
    </submittedName>
</protein>
<keyword evidence="2" id="KW-0472">Membrane</keyword>
<evidence type="ECO:0000256" key="2">
    <source>
        <dbReference type="SAM" id="Phobius"/>
    </source>
</evidence>
<evidence type="ECO:0000313" key="4">
    <source>
        <dbReference type="Proteomes" id="UP001595075"/>
    </source>
</evidence>
<feature type="region of interest" description="Disordered" evidence="1">
    <location>
        <begin position="1"/>
        <end position="20"/>
    </location>
</feature>
<keyword evidence="2" id="KW-1133">Transmembrane helix</keyword>
<gene>
    <name evidence="3" type="ORF">VTL71DRAFT_568</name>
</gene>
<dbReference type="Proteomes" id="UP001595075">
    <property type="component" value="Unassembled WGS sequence"/>
</dbReference>
<accession>A0ABR4D0E4</accession>
<keyword evidence="2" id="KW-0812">Transmembrane</keyword>
<evidence type="ECO:0000313" key="3">
    <source>
        <dbReference type="EMBL" id="KAL2075625.1"/>
    </source>
</evidence>
<feature type="transmembrane region" description="Helical" evidence="2">
    <location>
        <begin position="44"/>
        <end position="65"/>
    </location>
</feature>
<dbReference type="EMBL" id="JAZHXI010000001">
    <property type="protein sequence ID" value="KAL2075625.1"/>
    <property type="molecule type" value="Genomic_DNA"/>
</dbReference>
<name>A0ABR4D0E4_9HELO</name>
<reference evidence="3 4" key="1">
    <citation type="journal article" date="2024" name="Commun. Biol.">
        <title>Comparative genomic analysis of thermophilic fungi reveals convergent evolutionary adaptations and gene losses.</title>
        <authorList>
            <person name="Steindorff A.S."/>
            <person name="Aguilar-Pontes M.V."/>
            <person name="Robinson A.J."/>
            <person name="Andreopoulos B."/>
            <person name="LaButti K."/>
            <person name="Kuo A."/>
            <person name="Mondo S."/>
            <person name="Riley R."/>
            <person name="Otillar R."/>
            <person name="Haridas S."/>
            <person name="Lipzen A."/>
            <person name="Grimwood J."/>
            <person name="Schmutz J."/>
            <person name="Clum A."/>
            <person name="Reid I.D."/>
            <person name="Moisan M.C."/>
            <person name="Butler G."/>
            <person name="Nguyen T.T.M."/>
            <person name="Dewar K."/>
            <person name="Conant G."/>
            <person name="Drula E."/>
            <person name="Henrissat B."/>
            <person name="Hansel C."/>
            <person name="Singer S."/>
            <person name="Hutchinson M.I."/>
            <person name="de Vries R.P."/>
            <person name="Natvig D.O."/>
            <person name="Powell A.J."/>
            <person name="Tsang A."/>
            <person name="Grigoriev I.V."/>
        </authorList>
    </citation>
    <scope>NUCLEOTIDE SEQUENCE [LARGE SCALE GENOMIC DNA]</scope>
    <source>
        <strain evidence="3 4">CBS 494.80</strain>
    </source>
</reference>